<reference evidence="7 8" key="1">
    <citation type="submission" date="2016-04" db="EMBL/GenBank/DDBJ databases">
        <title>Draft genome sequence of freshwater magnetotactic bacteria Magnetospirillum marisnigri SP-1 and Magnetospirillum moscoviense BB-1.</title>
        <authorList>
            <person name="Koziaeva V."/>
            <person name="Dziuba M.V."/>
            <person name="Ivanov T.M."/>
            <person name="Kuznetsov B."/>
            <person name="Grouzdev D.S."/>
        </authorList>
    </citation>
    <scope>NUCLEOTIDE SEQUENCE [LARGE SCALE GENOMIC DNA]</scope>
    <source>
        <strain evidence="7 8">SP-1</strain>
    </source>
</reference>
<evidence type="ECO:0000259" key="6">
    <source>
        <dbReference type="PROSITE" id="PS51007"/>
    </source>
</evidence>
<evidence type="ECO:0000256" key="4">
    <source>
        <dbReference type="PROSITE-ProRule" id="PRU00433"/>
    </source>
</evidence>
<dbReference type="InterPro" id="IPR036909">
    <property type="entry name" value="Cyt_c-like_dom_sf"/>
</dbReference>
<keyword evidence="5" id="KW-0472">Membrane</keyword>
<sequence>MLPPRAVHAEETRAMFKHHAKLETNIFFLAVGILLTIVVGGLVEVIPLFSIESTIEKVQGVRPYTPLELAGRNIYIREGCYNCHSQMIRPFKDEVERYGHYSLAAESKYDHPFQWGSKRTGPDLARVGGKYTDDWQVRHLINPRDVVPGSVMPGYKHLARKLDYADIASHLKVNRIVGVPYTDAQIANAKKDLEEQVFADPASTPAVLVSYPKAAIGKASINLVGADPKAVTEMDALVAYLQVLGTMVDFKTVDEKAIRR</sequence>
<dbReference type="STRING" id="1285242.A6A04_11040"/>
<name>A0A178MZG8_9PROT</name>
<dbReference type="InterPro" id="IPR003468">
    <property type="entry name" value="Cyt_c_oxidase_monohaem-su/FixO"/>
</dbReference>
<comment type="caution">
    <text evidence="7">The sequence shown here is derived from an EMBL/GenBank/DDBJ whole genome shotgun (WGS) entry which is preliminary data.</text>
</comment>
<dbReference type="GO" id="GO:0020037">
    <property type="term" value="F:heme binding"/>
    <property type="evidence" value="ECO:0007669"/>
    <property type="project" value="InterPro"/>
</dbReference>
<dbReference type="InterPro" id="IPR009056">
    <property type="entry name" value="Cyt_c-like_dom"/>
</dbReference>
<evidence type="ECO:0000256" key="5">
    <source>
        <dbReference type="SAM" id="Phobius"/>
    </source>
</evidence>
<evidence type="ECO:0000313" key="7">
    <source>
        <dbReference type="EMBL" id="OAN55194.1"/>
    </source>
</evidence>
<keyword evidence="1 4" id="KW-0349">Heme</keyword>
<keyword evidence="8" id="KW-1185">Reference proteome</keyword>
<dbReference type="PROSITE" id="PS51007">
    <property type="entry name" value="CYTC"/>
    <property type="match status" value="1"/>
</dbReference>
<dbReference type="EMBL" id="LWQT01000020">
    <property type="protein sequence ID" value="OAN55194.1"/>
    <property type="molecule type" value="Genomic_DNA"/>
</dbReference>
<keyword evidence="3 4" id="KW-0408">Iron</keyword>
<evidence type="ECO:0000313" key="8">
    <source>
        <dbReference type="Proteomes" id="UP000078428"/>
    </source>
</evidence>
<keyword evidence="5" id="KW-1133">Transmembrane helix</keyword>
<dbReference type="SUPFAM" id="SSF46626">
    <property type="entry name" value="Cytochrome c"/>
    <property type="match status" value="1"/>
</dbReference>
<protein>
    <submittedName>
        <fullName evidence="7">Peptidase S41</fullName>
    </submittedName>
</protein>
<dbReference type="AlphaFoldDB" id="A0A178MZG8"/>
<dbReference type="Pfam" id="PF02433">
    <property type="entry name" value="FixO"/>
    <property type="match status" value="1"/>
</dbReference>
<dbReference type="NCBIfam" id="NF011055">
    <property type="entry name" value="PRK14487.1"/>
    <property type="match status" value="1"/>
</dbReference>
<evidence type="ECO:0000256" key="2">
    <source>
        <dbReference type="ARBA" id="ARBA00022723"/>
    </source>
</evidence>
<evidence type="ECO:0000256" key="3">
    <source>
        <dbReference type="ARBA" id="ARBA00023004"/>
    </source>
</evidence>
<accession>A0A178MZG8</accession>
<dbReference type="GO" id="GO:0046872">
    <property type="term" value="F:metal ion binding"/>
    <property type="evidence" value="ECO:0007669"/>
    <property type="project" value="UniProtKB-KW"/>
</dbReference>
<keyword evidence="5" id="KW-0812">Transmembrane</keyword>
<proteinExistence type="predicted"/>
<dbReference type="Proteomes" id="UP000078428">
    <property type="component" value="Unassembled WGS sequence"/>
</dbReference>
<evidence type="ECO:0000256" key="1">
    <source>
        <dbReference type="ARBA" id="ARBA00022617"/>
    </source>
</evidence>
<keyword evidence="2 4" id="KW-0479">Metal-binding</keyword>
<feature type="transmembrane region" description="Helical" evidence="5">
    <location>
        <begin position="26"/>
        <end position="49"/>
    </location>
</feature>
<gene>
    <name evidence="7" type="ORF">A6A04_11040</name>
</gene>
<dbReference type="NCBIfam" id="TIGR00781">
    <property type="entry name" value="ccoO"/>
    <property type="match status" value="1"/>
</dbReference>
<dbReference type="Gene3D" id="1.10.760.10">
    <property type="entry name" value="Cytochrome c-like domain"/>
    <property type="match status" value="1"/>
</dbReference>
<dbReference type="GO" id="GO:0009055">
    <property type="term" value="F:electron transfer activity"/>
    <property type="evidence" value="ECO:0007669"/>
    <property type="project" value="InterPro"/>
</dbReference>
<dbReference type="Gene3D" id="6.10.250.2250">
    <property type="match status" value="1"/>
</dbReference>
<organism evidence="7 8">
    <name type="scientific">Paramagnetospirillum marisnigri</name>
    <dbReference type="NCBI Taxonomy" id="1285242"/>
    <lineage>
        <taxon>Bacteria</taxon>
        <taxon>Pseudomonadati</taxon>
        <taxon>Pseudomonadota</taxon>
        <taxon>Alphaproteobacteria</taxon>
        <taxon>Rhodospirillales</taxon>
        <taxon>Magnetospirillaceae</taxon>
        <taxon>Paramagnetospirillum</taxon>
    </lineage>
</organism>
<feature type="domain" description="Cytochrome c" evidence="6">
    <location>
        <begin position="66"/>
        <end position="175"/>
    </location>
</feature>